<dbReference type="Gene3D" id="3.40.50.2300">
    <property type="match status" value="1"/>
</dbReference>
<dbReference type="Pfam" id="PF00072">
    <property type="entry name" value="Response_reg"/>
    <property type="match status" value="1"/>
</dbReference>
<evidence type="ECO:0000256" key="7">
    <source>
        <dbReference type="ARBA" id="ARBA00023159"/>
    </source>
</evidence>
<dbReference type="CDD" id="cd17584">
    <property type="entry name" value="REC_typeB_ARR-like"/>
    <property type="match status" value="1"/>
</dbReference>
<dbReference type="InterPro" id="IPR045279">
    <property type="entry name" value="ARR-like"/>
</dbReference>
<keyword evidence="6" id="KW-0238">DNA-binding</keyword>
<keyword evidence="7" id="KW-0010">Activator</keyword>
<dbReference type="Gramene" id="ERN11380">
    <property type="protein sequence ID" value="ERN11380"/>
    <property type="gene ID" value="AMTR_s00176p00045260"/>
</dbReference>
<keyword evidence="8" id="KW-0804">Transcription</keyword>
<accession>W1PVR0</accession>
<dbReference type="Pfam" id="PF00249">
    <property type="entry name" value="Myb_DNA-binding"/>
    <property type="match status" value="1"/>
</dbReference>
<dbReference type="InterPro" id="IPR011006">
    <property type="entry name" value="CheY-like_superfamily"/>
</dbReference>
<name>W1PVR0_AMBTC</name>
<sequence>MANVQKLPHSSISTASSYGSCRGEGVPDQFPAGLRVLVVDDDTTCLRILEQMLRKCMYKVTTCCRATDALDTLRGSKGCFDVVISDVYMPDMDGFKLLEHVGLEMDLPVIMMSADARFSAVMKGIKHGACDYLIKPVRIEELKNIWQHVVRKKWNETKEHDQSGSIEDNERHKRGSDDAEYASSVNEGTDGNWKVQKKRKDSKEEEDDGEQENEDPSAAKKPRVVWSVELHQQFVNAVNQLGIDKAVPKRILELMNVQGLTRENVASHLQKFRLYLKRLSGHQAGVSSSFCGSVDPNSKLGPLSQLDIRALTASGQIPSQTLAALQAELLGRPSNNVAMPVYGQTLVKCQPNLPKQFPQPNLPVDDVQSSLSIWQHHLSSGMPLGGLNPQNNGLLMQQQQQLTIESNRPCNVQPSCHVAPSNGGFTMRNNPTSSNASSVEYNSLLSSQGDVGQISQASGSDLATTVQSNGGFKSLDYRNMGQVSLESTSDLVSTQNNGFKGMELRNVGSLGGYPLSSSVSAGSTKTENGQSFSQVRTGPRMSMGPTGQFVGPPTIRRLPMVDGGTHRNSLGFVGKGVSIPSRFMPDSGSPTGVGEECTLPKQEVDPDFFDSLKVGPVGVQHYASGDLMSVLSKQQQASTGNLDCEFGIDGYQLGNIHVK</sequence>
<dbReference type="FunFam" id="3.40.50.2300:FF:000408">
    <property type="entry name" value="Two-component response regulator"/>
    <property type="match status" value="1"/>
</dbReference>
<dbReference type="OrthoDB" id="60033at2759"/>
<dbReference type="InterPro" id="IPR009057">
    <property type="entry name" value="Homeodomain-like_sf"/>
</dbReference>
<evidence type="ECO:0000256" key="2">
    <source>
        <dbReference type="ARBA" id="ARBA00006015"/>
    </source>
</evidence>
<feature type="region of interest" description="Disordered" evidence="11">
    <location>
        <begin position="518"/>
        <end position="554"/>
    </location>
</feature>
<feature type="domain" description="Response regulatory" evidence="12">
    <location>
        <begin position="35"/>
        <end position="150"/>
    </location>
</feature>
<dbReference type="eggNOG" id="KOG1601">
    <property type="taxonomic scope" value="Eukaryota"/>
</dbReference>
<evidence type="ECO:0000256" key="1">
    <source>
        <dbReference type="ARBA" id="ARBA00004123"/>
    </source>
</evidence>
<gene>
    <name evidence="14" type="ORF">AMTR_s00176p00045260</name>
</gene>
<keyword evidence="3 10" id="KW-0597">Phosphoprotein</keyword>
<evidence type="ECO:0000256" key="8">
    <source>
        <dbReference type="ARBA" id="ARBA00023163"/>
    </source>
</evidence>
<dbReference type="InterPro" id="IPR017930">
    <property type="entry name" value="Myb_dom"/>
</dbReference>
<dbReference type="PROSITE" id="PS50110">
    <property type="entry name" value="RESPONSE_REGULATORY"/>
    <property type="match status" value="1"/>
</dbReference>
<dbReference type="GO" id="GO:0003677">
    <property type="term" value="F:DNA binding"/>
    <property type="evidence" value="ECO:0007669"/>
    <property type="project" value="UniProtKB-KW"/>
</dbReference>
<keyword evidence="4" id="KW-0902">Two-component regulatory system</keyword>
<dbReference type="KEGG" id="atr:18439566"/>
<evidence type="ECO:0000256" key="9">
    <source>
        <dbReference type="ARBA" id="ARBA00023242"/>
    </source>
</evidence>
<dbReference type="PANTHER" id="PTHR43874:SF123">
    <property type="entry name" value="TWO-COMPONENT RESPONSE REGULATOR ARR14"/>
    <property type="match status" value="1"/>
</dbReference>
<dbReference type="SUPFAM" id="SSF46689">
    <property type="entry name" value="Homeodomain-like"/>
    <property type="match status" value="1"/>
</dbReference>
<dbReference type="InterPro" id="IPR001005">
    <property type="entry name" value="SANT/Myb"/>
</dbReference>
<organism evidence="14 15">
    <name type="scientific">Amborella trichopoda</name>
    <dbReference type="NCBI Taxonomy" id="13333"/>
    <lineage>
        <taxon>Eukaryota</taxon>
        <taxon>Viridiplantae</taxon>
        <taxon>Streptophyta</taxon>
        <taxon>Embryophyta</taxon>
        <taxon>Tracheophyta</taxon>
        <taxon>Spermatophyta</taxon>
        <taxon>Magnoliopsida</taxon>
        <taxon>Amborellales</taxon>
        <taxon>Amborellaceae</taxon>
        <taxon>Amborella</taxon>
    </lineage>
</organism>
<feature type="compositionally biased region" description="Polar residues" evidence="11">
    <location>
        <begin position="8"/>
        <end position="19"/>
    </location>
</feature>
<dbReference type="GO" id="GO:0000160">
    <property type="term" value="P:phosphorelay signal transduction system"/>
    <property type="evidence" value="ECO:0007669"/>
    <property type="project" value="UniProtKB-KW"/>
</dbReference>
<proteinExistence type="inferred from homology"/>
<evidence type="ECO:0000259" key="13">
    <source>
        <dbReference type="PROSITE" id="PS51294"/>
    </source>
</evidence>
<evidence type="ECO:0000256" key="5">
    <source>
        <dbReference type="ARBA" id="ARBA00023015"/>
    </source>
</evidence>
<evidence type="ECO:0000313" key="15">
    <source>
        <dbReference type="Proteomes" id="UP000017836"/>
    </source>
</evidence>
<reference evidence="15" key="1">
    <citation type="journal article" date="2013" name="Science">
        <title>The Amborella genome and the evolution of flowering plants.</title>
        <authorList>
            <consortium name="Amborella Genome Project"/>
        </authorList>
    </citation>
    <scope>NUCLEOTIDE SEQUENCE [LARGE SCALE GENOMIC DNA]</scope>
</reference>
<dbReference type="Gene3D" id="1.10.10.60">
    <property type="entry name" value="Homeodomain-like"/>
    <property type="match status" value="1"/>
</dbReference>
<evidence type="ECO:0000256" key="6">
    <source>
        <dbReference type="ARBA" id="ARBA00023125"/>
    </source>
</evidence>
<evidence type="ECO:0000313" key="14">
    <source>
        <dbReference type="EMBL" id="ERN11380.1"/>
    </source>
</evidence>
<dbReference type="PANTHER" id="PTHR43874">
    <property type="entry name" value="TWO-COMPONENT RESPONSE REGULATOR"/>
    <property type="match status" value="1"/>
</dbReference>
<keyword evidence="5" id="KW-0805">Transcription regulation</keyword>
<dbReference type="InterPro" id="IPR006447">
    <property type="entry name" value="Myb_dom_plants"/>
</dbReference>
<dbReference type="PROSITE" id="PS51294">
    <property type="entry name" value="HTH_MYB"/>
    <property type="match status" value="1"/>
</dbReference>
<keyword evidence="15" id="KW-1185">Reference proteome</keyword>
<evidence type="ECO:0000256" key="4">
    <source>
        <dbReference type="ARBA" id="ARBA00023012"/>
    </source>
</evidence>
<evidence type="ECO:0000256" key="10">
    <source>
        <dbReference type="PROSITE-ProRule" id="PRU00169"/>
    </source>
</evidence>
<feature type="region of interest" description="Disordered" evidence="11">
    <location>
        <begin position="156"/>
        <end position="220"/>
    </location>
</feature>
<comment type="similarity">
    <text evidence="2">Belongs to the ARR family. Type-B subfamily.</text>
</comment>
<dbReference type="AlphaFoldDB" id="W1PVR0"/>
<evidence type="ECO:0000256" key="3">
    <source>
        <dbReference type="ARBA" id="ARBA00022553"/>
    </source>
</evidence>
<feature type="compositionally biased region" description="Acidic residues" evidence="11">
    <location>
        <begin position="204"/>
        <end position="215"/>
    </location>
</feature>
<comment type="subcellular location">
    <subcellularLocation>
        <location evidence="1">Nucleus</location>
    </subcellularLocation>
</comment>
<evidence type="ECO:0000259" key="12">
    <source>
        <dbReference type="PROSITE" id="PS50110"/>
    </source>
</evidence>
<dbReference type="GO" id="GO:0009736">
    <property type="term" value="P:cytokinin-activated signaling pathway"/>
    <property type="evidence" value="ECO:0007669"/>
    <property type="project" value="InterPro"/>
</dbReference>
<dbReference type="SMART" id="SM00448">
    <property type="entry name" value="REC"/>
    <property type="match status" value="1"/>
</dbReference>
<keyword evidence="9" id="KW-0539">Nucleus</keyword>
<feature type="region of interest" description="Disordered" evidence="11">
    <location>
        <begin position="1"/>
        <end position="21"/>
    </location>
</feature>
<dbReference type="NCBIfam" id="TIGR01557">
    <property type="entry name" value="myb_SHAQKYF"/>
    <property type="match status" value="1"/>
</dbReference>
<feature type="modified residue" description="4-aspartylphosphate" evidence="10">
    <location>
        <position position="86"/>
    </location>
</feature>
<dbReference type="GO" id="GO:0005634">
    <property type="term" value="C:nucleus"/>
    <property type="evidence" value="ECO:0007669"/>
    <property type="project" value="UniProtKB-SubCell"/>
</dbReference>
<evidence type="ECO:0008006" key="16">
    <source>
        <dbReference type="Google" id="ProtNLM"/>
    </source>
</evidence>
<protein>
    <recommendedName>
        <fullName evidence="16">Two-component response regulator</fullName>
    </recommendedName>
</protein>
<feature type="domain" description="HTH myb-type" evidence="13">
    <location>
        <begin position="218"/>
        <end position="277"/>
    </location>
</feature>
<dbReference type="Proteomes" id="UP000017836">
    <property type="component" value="Unassembled WGS sequence"/>
</dbReference>
<evidence type="ECO:0000256" key="11">
    <source>
        <dbReference type="SAM" id="MobiDB-lite"/>
    </source>
</evidence>
<dbReference type="InterPro" id="IPR001789">
    <property type="entry name" value="Sig_transdc_resp-reg_receiver"/>
</dbReference>
<dbReference type="FunFam" id="1.10.10.60:FF:000007">
    <property type="entry name" value="Two-component response regulator"/>
    <property type="match status" value="1"/>
</dbReference>
<dbReference type="SUPFAM" id="SSF52172">
    <property type="entry name" value="CheY-like"/>
    <property type="match status" value="1"/>
</dbReference>
<feature type="compositionally biased region" description="Basic and acidic residues" evidence="11">
    <location>
        <begin position="156"/>
        <end position="177"/>
    </location>
</feature>
<dbReference type="EMBL" id="KI392708">
    <property type="protein sequence ID" value="ERN11380.1"/>
    <property type="molecule type" value="Genomic_DNA"/>
</dbReference>
<feature type="compositionally biased region" description="Polar residues" evidence="11">
    <location>
        <begin position="518"/>
        <end position="536"/>
    </location>
</feature>
<dbReference type="HOGENOM" id="CLU_024359_1_0_1"/>